<evidence type="ECO:0000313" key="15">
    <source>
        <dbReference type="Proteomes" id="UP000094828"/>
    </source>
</evidence>
<dbReference type="Pfam" id="PF00679">
    <property type="entry name" value="EFG_C"/>
    <property type="match status" value="1"/>
</dbReference>
<dbReference type="OrthoDB" id="9804431at2"/>
<dbReference type="InterPro" id="IPR000640">
    <property type="entry name" value="EFG_V-like"/>
</dbReference>
<evidence type="ECO:0000256" key="2">
    <source>
        <dbReference type="ARBA" id="ARBA00022475"/>
    </source>
</evidence>
<dbReference type="SUPFAM" id="SSF54980">
    <property type="entry name" value="EF-G C-terminal domain-like"/>
    <property type="match status" value="2"/>
</dbReference>
<dbReference type="FunFam" id="3.40.50.300:FF:000078">
    <property type="entry name" value="Elongation factor 4"/>
    <property type="match status" value="1"/>
</dbReference>
<evidence type="ECO:0000256" key="11">
    <source>
        <dbReference type="ARBA" id="ARBA00066744"/>
    </source>
</evidence>
<evidence type="ECO:0000256" key="4">
    <source>
        <dbReference type="ARBA" id="ARBA00022801"/>
    </source>
</evidence>
<dbReference type="PROSITE" id="PS51722">
    <property type="entry name" value="G_TR_2"/>
    <property type="match status" value="1"/>
</dbReference>
<comment type="function">
    <text evidence="9 12">Required for accurate and efficient protein synthesis under certain stress conditions. May act as a fidelity factor of the translation reaction, by catalyzing a one-codon backward translocation of tRNAs on improperly translocated ribosomes. Back-translocation proceeds from a post-translocation (POST) complex to a pre-translocation (PRE) complex, thus giving elongation factor G a second chance to translocate the tRNAs correctly. Binds to ribosomes in a GTP-dependent manner.</text>
</comment>
<dbReference type="Pfam" id="PF06421">
    <property type="entry name" value="LepA_C"/>
    <property type="match status" value="1"/>
</dbReference>
<dbReference type="FunFam" id="3.30.70.870:FF:000004">
    <property type="entry name" value="Translation factor GUF1, mitochondrial"/>
    <property type="match status" value="1"/>
</dbReference>
<dbReference type="STRING" id="1841610.A6X21_11300"/>
<dbReference type="Gene3D" id="2.40.30.10">
    <property type="entry name" value="Translation factors"/>
    <property type="match status" value="1"/>
</dbReference>
<dbReference type="InterPro" id="IPR009000">
    <property type="entry name" value="Transl_B-barrel_sf"/>
</dbReference>
<dbReference type="Pfam" id="PF00009">
    <property type="entry name" value="GTP_EFTU"/>
    <property type="match status" value="1"/>
</dbReference>
<evidence type="ECO:0000256" key="6">
    <source>
        <dbReference type="ARBA" id="ARBA00023134"/>
    </source>
</evidence>
<dbReference type="HAMAP" id="MF_00071">
    <property type="entry name" value="LepA"/>
    <property type="match status" value="1"/>
</dbReference>
<keyword evidence="7 12" id="KW-0472">Membrane</keyword>
<keyword evidence="4 12" id="KW-0378">Hydrolase</keyword>
<keyword evidence="6 12" id="KW-0342">GTP-binding</keyword>
<dbReference type="Gene3D" id="3.40.50.300">
    <property type="entry name" value="P-loop containing nucleotide triphosphate hydrolases"/>
    <property type="match status" value="1"/>
</dbReference>
<dbReference type="CDD" id="cd03699">
    <property type="entry name" value="EF4_II"/>
    <property type="match status" value="1"/>
</dbReference>
<dbReference type="EMBL" id="LYDR01000151">
    <property type="protein sequence ID" value="ODA28822.1"/>
    <property type="molecule type" value="Genomic_DNA"/>
</dbReference>
<dbReference type="PANTHER" id="PTHR43512">
    <property type="entry name" value="TRANSLATION FACTOR GUF1-RELATED"/>
    <property type="match status" value="1"/>
</dbReference>
<dbReference type="GO" id="GO:0043022">
    <property type="term" value="F:ribosome binding"/>
    <property type="evidence" value="ECO:0007669"/>
    <property type="project" value="UniProtKB-UniRule"/>
</dbReference>
<keyword evidence="2 12" id="KW-1003">Cell membrane</keyword>
<dbReference type="GO" id="GO:0045727">
    <property type="term" value="P:positive regulation of translation"/>
    <property type="evidence" value="ECO:0007669"/>
    <property type="project" value="UniProtKB-UniRule"/>
</dbReference>
<dbReference type="Gene3D" id="3.30.70.2570">
    <property type="entry name" value="Elongation factor 4, C-terminal domain"/>
    <property type="match status" value="1"/>
</dbReference>
<dbReference type="GO" id="GO:0003924">
    <property type="term" value="F:GTPase activity"/>
    <property type="evidence" value="ECO:0007669"/>
    <property type="project" value="UniProtKB-UniRule"/>
</dbReference>
<name>A0A1C3E6F5_9PLAN</name>
<dbReference type="GO" id="GO:0005886">
    <property type="term" value="C:plasma membrane"/>
    <property type="evidence" value="ECO:0007669"/>
    <property type="project" value="UniProtKB-SubCell"/>
</dbReference>
<dbReference type="AlphaFoldDB" id="A0A1C3E6F5"/>
<evidence type="ECO:0000256" key="8">
    <source>
        <dbReference type="ARBA" id="ARBA00050293"/>
    </source>
</evidence>
<feature type="domain" description="Tr-type G" evidence="13">
    <location>
        <begin position="5"/>
        <end position="186"/>
    </location>
</feature>
<evidence type="ECO:0000256" key="5">
    <source>
        <dbReference type="ARBA" id="ARBA00022917"/>
    </source>
</evidence>
<comment type="subcellular location">
    <subcellularLocation>
        <location evidence="12">Cell membrane</location>
        <topology evidence="12">Peripheral membrane protein</topology>
        <orientation evidence="12">Cytoplasmic side</orientation>
    </subcellularLocation>
</comment>
<feature type="binding site" evidence="12">
    <location>
        <begin position="17"/>
        <end position="22"/>
    </location>
    <ligand>
        <name>GTP</name>
        <dbReference type="ChEBI" id="CHEBI:37565"/>
    </ligand>
</feature>
<dbReference type="Proteomes" id="UP000094828">
    <property type="component" value="Unassembled WGS sequence"/>
</dbReference>
<evidence type="ECO:0000256" key="1">
    <source>
        <dbReference type="ARBA" id="ARBA00005454"/>
    </source>
</evidence>
<gene>
    <name evidence="12" type="primary">lepA</name>
    <name evidence="14" type="ORF">A6X21_11300</name>
</gene>
<dbReference type="SUPFAM" id="SSF50447">
    <property type="entry name" value="Translation proteins"/>
    <property type="match status" value="1"/>
</dbReference>
<dbReference type="InterPro" id="IPR038363">
    <property type="entry name" value="LepA_C_sf"/>
</dbReference>
<evidence type="ECO:0000256" key="10">
    <source>
        <dbReference type="ARBA" id="ARBA00061052"/>
    </source>
</evidence>
<comment type="similarity">
    <text evidence="10">Belongs to the GTP-binding elongation factor family. LepA subfamily.</text>
</comment>
<dbReference type="FunFam" id="3.30.70.240:FF:000007">
    <property type="entry name" value="Translation factor GUF1, mitochondrial"/>
    <property type="match status" value="1"/>
</dbReference>
<dbReference type="GO" id="GO:0005525">
    <property type="term" value="F:GTP binding"/>
    <property type="evidence" value="ECO:0007669"/>
    <property type="project" value="UniProtKB-UniRule"/>
</dbReference>
<dbReference type="GO" id="GO:0003746">
    <property type="term" value="F:translation elongation factor activity"/>
    <property type="evidence" value="ECO:0007669"/>
    <property type="project" value="UniProtKB-UniRule"/>
</dbReference>
<protein>
    <recommendedName>
        <fullName evidence="11 12">Elongation factor 4</fullName>
        <shortName evidence="12">EF-4</shortName>
        <ecNumber evidence="11 12">3.6.5.n1</ecNumber>
    </recommendedName>
    <alternativeName>
        <fullName evidence="12">Ribosomal back-translocase LepA</fullName>
    </alternativeName>
</protein>
<dbReference type="CDD" id="cd01890">
    <property type="entry name" value="LepA"/>
    <property type="match status" value="1"/>
</dbReference>
<dbReference type="PANTHER" id="PTHR43512:SF4">
    <property type="entry name" value="TRANSLATION FACTOR GUF1 HOMOLOG, CHLOROPLASTIC"/>
    <property type="match status" value="1"/>
</dbReference>
<dbReference type="Pfam" id="PF03144">
    <property type="entry name" value="GTP_EFTU_D2"/>
    <property type="match status" value="1"/>
</dbReference>
<evidence type="ECO:0000313" key="14">
    <source>
        <dbReference type="EMBL" id="ODA28822.1"/>
    </source>
</evidence>
<evidence type="ECO:0000256" key="12">
    <source>
        <dbReference type="HAMAP-Rule" id="MF_00071"/>
    </source>
</evidence>
<dbReference type="NCBIfam" id="TIGR01393">
    <property type="entry name" value="lepA"/>
    <property type="match status" value="1"/>
</dbReference>
<dbReference type="Gene3D" id="3.30.70.240">
    <property type="match status" value="1"/>
</dbReference>
<organism evidence="14 15">
    <name type="scientific">Planctopirus hydrillae</name>
    <dbReference type="NCBI Taxonomy" id="1841610"/>
    <lineage>
        <taxon>Bacteria</taxon>
        <taxon>Pseudomonadati</taxon>
        <taxon>Planctomycetota</taxon>
        <taxon>Planctomycetia</taxon>
        <taxon>Planctomycetales</taxon>
        <taxon>Planctomycetaceae</taxon>
        <taxon>Planctopirus</taxon>
    </lineage>
</organism>
<dbReference type="SUPFAM" id="SSF52540">
    <property type="entry name" value="P-loop containing nucleoside triphosphate hydrolases"/>
    <property type="match status" value="1"/>
</dbReference>
<evidence type="ECO:0000259" key="13">
    <source>
        <dbReference type="PROSITE" id="PS51722"/>
    </source>
</evidence>
<dbReference type="InterPro" id="IPR005225">
    <property type="entry name" value="Small_GTP-bd"/>
</dbReference>
<proteinExistence type="inferred from homology"/>
<evidence type="ECO:0000256" key="9">
    <source>
        <dbReference type="ARBA" id="ARBA00057626"/>
    </source>
</evidence>
<keyword evidence="3 12" id="KW-0547">Nucleotide-binding</keyword>
<dbReference type="FunFam" id="3.30.70.2570:FF:000001">
    <property type="entry name" value="Translation factor GUF1, mitochondrial"/>
    <property type="match status" value="1"/>
</dbReference>
<comment type="catalytic activity">
    <reaction evidence="8 12">
        <text>GTP + H2O = GDP + phosphate + H(+)</text>
        <dbReference type="Rhea" id="RHEA:19669"/>
        <dbReference type="ChEBI" id="CHEBI:15377"/>
        <dbReference type="ChEBI" id="CHEBI:15378"/>
        <dbReference type="ChEBI" id="CHEBI:37565"/>
        <dbReference type="ChEBI" id="CHEBI:43474"/>
        <dbReference type="ChEBI" id="CHEBI:58189"/>
        <dbReference type="EC" id="3.6.5.n1"/>
    </reaction>
</comment>
<comment type="similarity">
    <text evidence="1 12">Belongs to the TRAFAC class translation factor GTPase superfamily. Classic translation factor GTPase family. LepA subfamily.</text>
</comment>
<dbReference type="InterPro" id="IPR035647">
    <property type="entry name" value="EFG_III/V"/>
</dbReference>
<dbReference type="InterPro" id="IPR000795">
    <property type="entry name" value="T_Tr_GTP-bd_dom"/>
</dbReference>
<dbReference type="InterPro" id="IPR004161">
    <property type="entry name" value="EFTu-like_2"/>
</dbReference>
<dbReference type="RefSeq" id="WP_068851161.1">
    <property type="nucleotide sequence ID" value="NZ_LYDR01000151.1"/>
</dbReference>
<keyword evidence="14" id="KW-0251">Elongation factor</keyword>
<dbReference type="PRINTS" id="PR00315">
    <property type="entry name" value="ELONGATNFCT"/>
</dbReference>
<dbReference type="FunFam" id="2.40.30.10:FF:000015">
    <property type="entry name" value="Translation factor GUF1, mitochondrial"/>
    <property type="match status" value="1"/>
</dbReference>
<comment type="caution">
    <text evidence="14">The sequence shown here is derived from an EMBL/GenBank/DDBJ whole genome shotgun (WGS) entry which is preliminary data.</text>
</comment>
<dbReference type="CDD" id="cd16260">
    <property type="entry name" value="EF4_III"/>
    <property type="match status" value="1"/>
</dbReference>
<evidence type="ECO:0000256" key="7">
    <source>
        <dbReference type="ARBA" id="ARBA00023136"/>
    </source>
</evidence>
<dbReference type="NCBIfam" id="TIGR00231">
    <property type="entry name" value="small_GTP"/>
    <property type="match status" value="1"/>
</dbReference>
<dbReference type="InterPro" id="IPR013842">
    <property type="entry name" value="LepA_CTD"/>
</dbReference>
<dbReference type="InterPro" id="IPR035654">
    <property type="entry name" value="LepA_IV"/>
</dbReference>
<dbReference type="EC" id="3.6.5.n1" evidence="11 12"/>
<dbReference type="CDD" id="cd03709">
    <property type="entry name" value="lepA_C"/>
    <property type="match status" value="1"/>
</dbReference>
<dbReference type="InterPro" id="IPR006297">
    <property type="entry name" value="EF-4"/>
</dbReference>
<sequence>MFDQRFIRNFSIIAHIDHGKSTLADQLLLKSGAITQREFREQILDDLDVERERGITVKARAVAIRYTLDGQEYEINLIDTPGHVDFHYEVSRSLAACEGALLVVDAFQGVQAQTVANAYAAIGCDLEIIPVLNKIDLPVTRIPEVMEEIESVVGLDTSNALKVSAKAGIGIEDVFKAIVERIPAPKGKPDDPLRALVFDSKYDHYRGVITYIRVKEGTISKGQKIYFMKAGTAHEILEIGQFRPHMLPCEELGPGQVGYIVTGIKVLGNVHVGDTVCDYLRRPAAPLPGYEIPQQMVFCGMYPIDASDFEHLREELARMSLNDASFSFAADTSEALGFGFRCGFLGMLHMEIIQQRLEKEANVDLIQTAPNVTYQILKTNGEEVFIDNPQEVPDAGSITEFREPIAKVAFILPSDKIGAVMQMCADRRGVFVTTEFLGPQRAQLVWELPLAEIVFDMYDKLKSITQGYGTMNYEIIGYRAADLVKMDILVKGERVDALSTIVHRTSAERRGRALCKRLKEEISRHQFEIPIQAALGARIIARETISAVRKDVTAKCYGGDISRKRKLLEKQKEGKKRMKQFGSVEIPQKAFLSVLDTGNDE</sequence>
<accession>A0A1C3E6F5</accession>
<evidence type="ECO:0000256" key="3">
    <source>
        <dbReference type="ARBA" id="ARBA00022741"/>
    </source>
</evidence>
<keyword evidence="5 12" id="KW-0648">Protein biosynthesis</keyword>
<keyword evidence="15" id="KW-1185">Reference proteome</keyword>
<feature type="binding site" evidence="12">
    <location>
        <begin position="133"/>
        <end position="136"/>
    </location>
    <ligand>
        <name>GTP</name>
        <dbReference type="ChEBI" id="CHEBI:37565"/>
    </ligand>
</feature>
<dbReference type="InterPro" id="IPR027417">
    <property type="entry name" value="P-loop_NTPase"/>
</dbReference>
<dbReference type="Gene3D" id="3.30.70.870">
    <property type="entry name" value="Elongation Factor G (Translational Gtpase), domain 3"/>
    <property type="match status" value="1"/>
</dbReference>
<reference evidence="14 15" key="1">
    <citation type="submission" date="2016-05" db="EMBL/GenBank/DDBJ databases">
        <title>Genomic and physiological characterization of Planctopirus sp. isolated from fresh water lake.</title>
        <authorList>
            <person name="Subhash Y."/>
            <person name="Ramana C."/>
        </authorList>
    </citation>
    <scope>NUCLEOTIDE SEQUENCE [LARGE SCALE GENOMIC DNA]</scope>
    <source>
        <strain evidence="14 15">JC280</strain>
    </source>
</reference>